<dbReference type="EnsemblBacteria" id="ABC23991">
    <property type="protein sequence ID" value="ABC23991"/>
    <property type="gene ID" value="Rru_A3196"/>
</dbReference>
<keyword evidence="2" id="KW-1277">Toxin-antitoxin system</keyword>
<dbReference type="RefSeq" id="WP_011390944.1">
    <property type="nucleotide sequence ID" value="NC_007643.1"/>
</dbReference>
<dbReference type="NCBIfam" id="TIGR02385">
    <property type="entry name" value="RelE_StbE"/>
    <property type="match status" value="1"/>
</dbReference>
<evidence type="ECO:0000313" key="4">
    <source>
        <dbReference type="Proteomes" id="UP000001929"/>
    </source>
</evidence>
<dbReference type="PANTHER" id="PTHR35601:SF1">
    <property type="entry name" value="TOXIN RELE"/>
    <property type="match status" value="1"/>
</dbReference>
<dbReference type="Proteomes" id="UP000001929">
    <property type="component" value="Chromosome"/>
</dbReference>
<dbReference type="PhylomeDB" id="Q2RPF4"/>
<dbReference type="KEGG" id="rru:Rru_A3196"/>
<reference evidence="3 4" key="1">
    <citation type="journal article" date="2011" name="Stand. Genomic Sci.">
        <title>Complete genome sequence of Rhodospirillum rubrum type strain (S1).</title>
        <authorList>
            <person name="Munk A.C."/>
            <person name="Copeland A."/>
            <person name="Lucas S."/>
            <person name="Lapidus A."/>
            <person name="Del Rio T.G."/>
            <person name="Barry K."/>
            <person name="Detter J.C."/>
            <person name="Hammon N."/>
            <person name="Israni S."/>
            <person name="Pitluck S."/>
            <person name="Brettin T."/>
            <person name="Bruce D."/>
            <person name="Han C."/>
            <person name="Tapia R."/>
            <person name="Gilna P."/>
            <person name="Schmutz J."/>
            <person name="Larimer F."/>
            <person name="Land M."/>
            <person name="Kyrpides N.C."/>
            <person name="Mavromatis K."/>
            <person name="Richardson P."/>
            <person name="Rohde M."/>
            <person name="Goker M."/>
            <person name="Klenk H.P."/>
            <person name="Zhang Y."/>
            <person name="Roberts G.P."/>
            <person name="Reslewic S."/>
            <person name="Schwartz D.C."/>
        </authorList>
    </citation>
    <scope>NUCLEOTIDE SEQUENCE [LARGE SCALE GENOMIC DNA]</scope>
    <source>
        <strain evidence="4">ATCC 11170 / ATH 1.1.1 / DSM 467 / LMG 4362 / NCIMB 8255 / S1</strain>
    </source>
</reference>
<comment type="similarity">
    <text evidence="1">Belongs to the RelE toxin family.</text>
</comment>
<dbReference type="PANTHER" id="PTHR35601">
    <property type="entry name" value="TOXIN RELE"/>
    <property type="match status" value="1"/>
</dbReference>
<dbReference type="EMBL" id="CP000230">
    <property type="protein sequence ID" value="ABC23991.1"/>
    <property type="molecule type" value="Genomic_DNA"/>
</dbReference>
<dbReference type="eggNOG" id="COG2026">
    <property type="taxonomic scope" value="Bacteria"/>
</dbReference>
<dbReference type="SUPFAM" id="SSF143011">
    <property type="entry name" value="RelE-like"/>
    <property type="match status" value="1"/>
</dbReference>
<evidence type="ECO:0000256" key="2">
    <source>
        <dbReference type="ARBA" id="ARBA00022649"/>
    </source>
</evidence>
<dbReference type="STRING" id="269796.Rru_A3196"/>
<dbReference type="AlphaFoldDB" id="Q2RPF4"/>
<proteinExistence type="inferred from homology"/>
<protein>
    <submittedName>
        <fullName evidence="3">Plasmid stabilization system</fullName>
    </submittedName>
</protein>
<keyword evidence="4" id="KW-1185">Reference proteome</keyword>
<accession>Q2RPF4</accession>
<dbReference type="Pfam" id="PF05016">
    <property type="entry name" value="ParE_toxin"/>
    <property type="match status" value="1"/>
</dbReference>
<name>Q2RPF4_RHORT</name>
<organism evidence="3 4">
    <name type="scientific">Rhodospirillum rubrum (strain ATCC 11170 / ATH 1.1.1 / DSM 467 / LMG 4362 / NCIMB 8255 / S1)</name>
    <dbReference type="NCBI Taxonomy" id="269796"/>
    <lineage>
        <taxon>Bacteria</taxon>
        <taxon>Pseudomonadati</taxon>
        <taxon>Pseudomonadota</taxon>
        <taxon>Alphaproteobacteria</taxon>
        <taxon>Rhodospirillales</taxon>
        <taxon>Rhodospirillaceae</taxon>
        <taxon>Rhodospirillum</taxon>
    </lineage>
</organism>
<dbReference type="Gene3D" id="3.30.2310.20">
    <property type="entry name" value="RelE-like"/>
    <property type="match status" value="1"/>
</dbReference>
<evidence type="ECO:0000256" key="1">
    <source>
        <dbReference type="ARBA" id="ARBA00006226"/>
    </source>
</evidence>
<dbReference type="InterPro" id="IPR007712">
    <property type="entry name" value="RelE/ParE_toxin"/>
</dbReference>
<gene>
    <name evidence="3" type="ordered locus">Rru_A3196</name>
</gene>
<sequence>MTWKIEFDPSALRELDKLDPQIAARVLRFLRDRVAVLENPRSLGEALKGPRLGAFWKYRVSDYRIIAHIEDDTLRILVLRIGNRREVYR</sequence>
<evidence type="ECO:0000313" key="3">
    <source>
        <dbReference type="EMBL" id="ABC23991.1"/>
    </source>
</evidence>
<dbReference type="HOGENOM" id="CLU_155761_1_1_5"/>
<dbReference type="InterPro" id="IPR035093">
    <property type="entry name" value="RelE/ParE_toxin_dom_sf"/>
</dbReference>